<evidence type="ECO:0000256" key="10">
    <source>
        <dbReference type="ARBA" id="ARBA00023209"/>
    </source>
</evidence>
<dbReference type="OrthoDB" id="9762009at2"/>
<keyword evidence="11" id="KW-1208">Phospholipid metabolism</keyword>
<keyword evidence="3" id="KW-0444">Lipid biosynthesis</keyword>
<evidence type="ECO:0000256" key="5">
    <source>
        <dbReference type="ARBA" id="ARBA00022692"/>
    </source>
</evidence>
<dbReference type="EC" id="2.7.8.-" evidence="12"/>
<dbReference type="Gene3D" id="3.30.870.10">
    <property type="entry name" value="Endonuclease Chain A"/>
    <property type="match status" value="2"/>
</dbReference>
<evidence type="ECO:0000256" key="7">
    <source>
        <dbReference type="ARBA" id="ARBA00022989"/>
    </source>
</evidence>
<keyword evidence="9 13" id="KW-0472">Membrane</keyword>
<keyword evidence="16" id="KW-1185">Reference proteome</keyword>
<evidence type="ECO:0000256" key="13">
    <source>
        <dbReference type="SAM" id="Phobius"/>
    </source>
</evidence>
<evidence type="ECO:0000256" key="1">
    <source>
        <dbReference type="ARBA" id="ARBA00004651"/>
    </source>
</evidence>
<protein>
    <recommendedName>
        <fullName evidence="12">Cardiolipin synthase</fullName>
        <ecNumber evidence="12">2.7.8.-</ecNumber>
    </recommendedName>
</protein>
<evidence type="ECO:0000256" key="6">
    <source>
        <dbReference type="ARBA" id="ARBA00022737"/>
    </source>
</evidence>
<dbReference type="RefSeq" id="WP_135483173.1">
    <property type="nucleotide sequence ID" value="NZ_SRMF01000003.1"/>
</dbReference>
<feature type="domain" description="PLD phosphodiesterase" evidence="14">
    <location>
        <begin position="393"/>
        <end position="420"/>
    </location>
</feature>
<keyword evidence="8" id="KW-0443">Lipid metabolism</keyword>
<comment type="subcellular location">
    <subcellularLocation>
        <location evidence="1">Cell membrane</location>
        <topology evidence="1">Multi-pass membrane protein</topology>
    </subcellularLocation>
</comment>
<keyword evidence="4" id="KW-0808">Transferase</keyword>
<keyword evidence="2" id="KW-1003">Cell membrane</keyword>
<dbReference type="EMBL" id="SRMF01000003">
    <property type="protein sequence ID" value="TGG93464.1"/>
    <property type="molecule type" value="Genomic_DNA"/>
</dbReference>
<dbReference type="Pfam" id="PF13091">
    <property type="entry name" value="PLDc_2"/>
    <property type="match status" value="2"/>
</dbReference>
<feature type="domain" description="PLD phosphodiesterase" evidence="14">
    <location>
        <begin position="218"/>
        <end position="245"/>
    </location>
</feature>
<dbReference type="PROSITE" id="PS50035">
    <property type="entry name" value="PLD"/>
    <property type="match status" value="2"/>
</dbReference>
<evidence type="ECO:0000256" key="8">
    <source>
        <dbReference type="ARBA" id="ARBA00023098"/>
    </source>
</evidence>
<evidence type="ECO:0000313" key="16">
    <source>
        <dbReference type="Proteomes" id="UP000297475"/>
    </source>
</evidence>
<gene>
    <name evidence="15" type="primary">cls</name>
    <name evidence="15" type="ORF">E4656_10475</name>
</gene>
<evidence type="ECO:0000313" key="15">
    <source>
        <dbReference type="EMBL" id="TGG93464.1"/>
    </source>
</evidence>
<dbReference type="Pfam" id="PF13396">
    <property type="entry name" value="PLDc_N"/>
    <property type="match status" value="1"/>
</dbReference>
<dbReference type="InterPro" id="IPR025202">
    <property type="entry name" value="PLD-like_dom"/>
</dbReference>
<keyword evidence="5 13" id="KW-0812">Transmembrane</keyword>
<dbReference type="GO" id="GO:0005886">
    <property type="term" value="C:plasma membrane"/>
    <property type="evidence" value="ECO:0007669"/>
    <property type="project" value="UniProtKB-SubCell"/>
</dbReference>
<keyword evidence="6" id="KW-0677">Repeat</keyword>
<proteinExistence type="predicted"/>
<evidence type="ECO:0000256" key="2">
    <source>
        <dbReference type="ARBA" id="ARBA00022475"/>
    </source>
</evidence>
<evidence type="ECO:0000256" key="11">
    <source>
        <dbReference type="ARBA" id="ARBA00023264"/>
    </source>
</evidence>
<dbReference type="NCBIfam" id="TIGR04265">
    <property type="entry name" value="bac_cardiolipin"/>
    <property type="match status" value="1"/>
</dbReference>
<organism evidence="15 16">
    <name type="scientific">Natronospirillum operosum</name>
    <dbReference type="NCBI Taxonomy" id="2759953"/>
    <lineage>
        <taxon>Bacteria</taxon>
        <taxon>Pseudomonadati</taxon>
        <taxon>Pseudomonadota</taxon>
        <taxon>Gammaproteobacteria</taxon>
        <taxon>Oceanospirillales</taxon>
        <taxon>Natronospirillaceae</taxon>
        <taxon>Natronospirillum</taxon>
    </lineage>
</organism>
<feature type="transmembrane region" description="Helical" evidence="13">
    <location>
        <begin position="37"/>
        <end position="58"/>
    </location>
</feature>
<evidence type="ECO:0000256" key="12">
    <source>
        <dbReference type="NCBIfam" id="TIGR04265"/>
    </source>
</evidence>
<dbReference type="InterPro" id="IPR001736">
    <property type="entry name" value="PLipase_D/transphosphatidylase"/>
</dbReference>
<evidence type="ECO:0000256" key="9">
    <source>
        <dbReference type="ARBA" id="ARBA00023136"/>
    </source>
</evidence>
<evidence type="ECO:0000256" key="3">
    <source>
        <dbReference type="ARBA" id="ARBA00022516"/>
    </source>
</evidence>
<evidence type="ECO:0000259" key="14">
    <source>
        <dbReference type="PROSITE" id="PS50035"/>
    </source>
</evidence>
<reference evidence="15 16" key="1">
    <citation type="submission" date="2019-04" db="EMBL/GenBank/DDBJ databases">
        <title>Natronospirillum operosus gen. nov., sp. nov., a haloalkaliphilic satellite isolated from decaying biomass of laboratory culture of cyanobacterium Geitlerinema sp. and proposal of Natronospirillaceae fam. nov. and Saccharospirillaceae fam. nov.</title>
        <authorList>
            <person name="Kevbrin V."/>
            <person name="Boltyanskaya Y."/>
            <person name="Koziaeva V."/>
            <person name="Grouzdev D.S."/>
            <person name="Park M."/>
            <person name="Cho J."/>
        </authorList>
    </citation>
    <scope>NUCLEOTIDE SEQUENCE [LARGE SCALE GENOMIC DNA]</scope>
    <source>
        <strain evidence="15 16">G-116</strain>
    </source>
</reference>
<dbReference type="GO" id="GO:0008808">
    <property type="term" value="F:cardiolipin synthase activity"/>
    <property type="evidence" value="ECO:0007669"/>
    <property type="project" value="UniProtKB-UniRule"/>
</dbReference>
<name>A0A4Z0W6M0_9GAMM</name>
<keyword evidence="10" id="KW-0594">Phospholipid biosynthesis</keyword>
<dbReference type="InterPro" id="IPR027379">
    <property type="entry name" value="CLS_N"/>
</dbReference>
<feature type="transmembrane region" description="Helical" evidence="13">
    <location>
        <begin position="6"/>
        <end position="25"/>
    </location>
</feature>
<dbReference type="Proteomes" id="UP000297475">
    <property type="component" value="Unassembled WGS sequence"/>
</dbReference>
<dbReference type="PANTHER" id="PTHR21248:SF22">
    <property type="entry name" value="PHOSPHOLIPASE D"/>
    <property type="match status" value="1"/>
</dbReference>
<sequence length="480" mass="54666">MSDSFPIMSALVTAAYWLVTLSVVIRVLMRRRPVSSTLAWLLVILAVPIAGVLAYVLIGELSLGRRREALTIAMSREYLDDRSRYGVEATRNLPGGEAALAIHRLLQNLTGLCALSCQRLELLTTPEDIFSRLIADIDAAERNICMEFFIWYPGGKVDEAMAALERACARGVRVEILIDHAGSRSFFRSRRYRQMLAAGMEVTPALPVHLWRFLFRRLDLRLHRKLVVIDHHLAYTGSMNMADPACFQQDQGVGQWVDVMLRFEGQAAQALSRVFSWDWEVETEQRRGVAPPDAEPQGQEWLSVLPSGPGVGEDLIEQAVLAAVYRANHRIEICTPYFVPSEELFDALCHAARRQVQVDLIVPRRSNLRLVQWASQSYFETLLALGVRIYWFDDGLLHTKALMVDRELALVGSVNLDARSLQLNYELSMVLFTPASCELIVECLDDYRYRSQRLEADIWAKRPHRHRIMERILFFLSPLL</sequence>
<dbReference type="AlphaFoldDB" id="A0A4Z0W6M0"/>
<dbReference type="GO" id="GO:0032049">
    <property type="term" value="P:cardiolipin biosynthetic process"/>
    <property type="evidence" value="ECO:0007669"/>
    <property type="project" value="UniProtKB-UniRule"/>
</dbReference>
<keyword evidence="7 13" id="KW-1133">Transmembrane helix</keyword>
<accession>A0A4Z0W6M0</accession>
<evidence type="ECO:0000256" key="4">
    <source>
        <dbReference type="ARBA" id="ARBA00022679"/>
    </source>
</evidence>
<dbReference type="SMART" id="SM00155">
    <property type="entry name" value="PLDc"/>
    <property type="match status" value="2"/>
</dbReference>
<comment type="caution">
    <text evidence="15">The sequence shown here is derived from an EMBL/GenBank/DDBJ whole genome shotgun (WGS) entry which is preliminary data.</text>
</comment>
<dbReference type="PANTHER" id="PTHR21248">
    <property type="entry name" value="CARDIOLIPIN SYNTHASE"/>
    <property type="match status" value="1"/>
</dbReference>
<dbReference type="InterPro" id="IPR022924">
    <property type="entry name" value="Cardiolipin_synthase"/>
</dbReference>
<dbReference type="SUPFAM" id="SSF56024">
    <property type="entry name" value="Phospholipase D/nuclease"/>
    <property type="match status" value="2"/>
</dbReference>